<organism evidence="4 5">
    <name type="scientific">Anaeramoeba flamelloides</name>
    <dbReference type="NCBI Taxonomy" id="1746091"/>
    <lineage>
        <taxon>Eukaryota</taxon>
        <taxon>Metamonada</taxon>
        <taxon>Anaeramoebidae</taxon>
        <taxon>Anaeramoeba</taxon>
    </lineage>
</organism>
<reference evidence="4" key="1">
    <citation type="submission" date="2022-08" db="EMBL/GenBank/DDBJ databases">
        <title>Novel sulfate-reducing endosymbionts in the free-living metamonad Anaeramoeba.</title>
        <authorList>
            <person name="Jerlstrom-Hultqvist J."/>
            <person name="Cepicka I."/>
            <person name="Gallot-Lavallee L."/>
            <person name="Salas-Leiva D."/>
            <person name="Curtis B.A."/>
            <person name="Zahonova K."/>
            <person name="Pipaliya S."/>
            <person name="Dacks J."/>
            <person name="Roger A.J."/>
        </authorList>
    </citation>
    <scope>NUCLEOTIDE SEQUENCE</scope>
    <source>
        <strain evidence="4">Schooner1</strain>
    </source>
</reference>
<evidence type="ECO:0000313" key="4">
    <source>
        <dbReference type="EMBL" id="KAJ6238089.1"/>
    </source>
</evidence>
<dbReference type="EMBL" id="JAOAOG010000234">
    <property type="protein sequence ID" value="KAJ6238089.1"/>
    <property type="molecule type" value="Genomic_DNA"/>
</dbReference>
<feature type="compositionally biased region" description="Acidic residues" evidence="3">
    <location>
        <begin position="494"/>
        <end position="517"/>
    </location>
</feature>
<evidence type="ECO:0000256" key="2">
    <source>
        <dbReference type="ARBA" id="ARBA00023306"/>
    </source>
</evidence>
<dbReference type="PANTHER" id="PTHR12634">
    <property type="entry name" value="SIT4 YEAST -ASSOCIATING PROTEIN-RELATED"/>
    <property type="match status" value="1"/>
</dbReference>
<keyword evidence="2" id="KW-0131">Cell cycle</keyword>
<name>A0ABQ8Y0J7_9EUKA</name>
<proteinExistence type="inferred from homology"/>
<dbReference type="SUPFAM" id="SSF48371">
    <property type="entry name" value="ARM repeat"/>
    <property type="match status" value="1"/>
</dbReference>
<evidence type="ECO:0000256" key="3">
    <source>
        <dbReference type="SAM" id="MobiDB-lite"/>
    </source>
</evidence>
<dbReference type="Proteomes" id="UP001150062">
    <property type="component" value="Unassembled WGS sequence"/>
</dbReference>
<evidence type="ECO:0000313" key="5">
    <source>
        <dbReference type="Proteomes" id="UP001150062"/>
    </source>
</evidence>
<dbReference type="InterPro" id="IPR016024">
    <property type="entry name" value="ARM-type_fold"/>
</dbReference>
<accession>A0ABQ8Y0J7</accession>
<keyword evidence="5" id="KW-1185">Reference proteome</keyword>
<dbReference type="PANTHER" id="PTHR12634:SF8">
    <property type="entry name" value="FIERY MOUNTAIN, ISOFORM D"/>
    <property type="match status" value="1"/>
</dbReference>
<comment type="similarity">
    <text evidence="1">Belongs to the SAPS family.</text>
</comment>
<evidence type="ECO:0000256" key="1">
    <source>
        <dbReference type="ARBA" id="ARBA00006180"/>
    </source>
</evidence>
<sequence length="711" mass="83432">MFWRFNYSLKSKIDEIFEKENFTLQDLFEEEDLIQECRYGNELLIEYLTKPEIVKQILQYLLVEPTGENIDEKEKFKYPYFSNEIIGLELFGIVDVISSDTELMDFIFSFLDNKQPLNCVYAGYFSRCISVQLKKRRGETLNYLKSKPEIIDKLCLHLKIAAIKDFMISLLLVSGNTEYIEESNDLIISTKLIPKLINLLSKEQPREVHDNVTRCFLDFFYNESSNPILYQELGNKEICEKLLSCILETTENKSLIENVLSIMIELLIYSHHNKKENIDEKINPLLELIYNNFSNFAKLLDSPTNTKPINLAFGNLKVPVGQLRLKAIQLFHILYHISPEKIKNMYCEHQILHKILNLFFEYKWNTFLHNYVRDMINLVLEGASTKLFENVIIDYNLIPKMITICHQYEESKTNREYRRGNFTHIFQICNKLVTLSGKDTTLNDKLNETEGWNQLVDGFLADINKVQSQKIGEMKNDLHIYSEESSFNQNNLGENDDDFFDDSDENSDEDDDFDIFDDFDDEIIVKDDDSDDSDETPSWLAESNSLAFDNNYILRKSIYGQKSGSKKNNHENSSSTSSENESEDDEEEKMKNENENQNENQNENVNQNENENENENEEKDKNIDQQSNEEFIEEKINENNQDNEQNKSEVILENGNQEKDNDKDDEQELIEEKQTENEDNEIIIEEPIKKIEENTPKENLLNRNKKLVSEN</sequence>
<comment type="caution">
    <text evidence="4">The sequence shown here is derived from an EMBL/GenBank/DDBJ whole genome shotgun (WGS) entry which is preliminary data.</text>
</comment>
<dbReference type="InterPro" id="IPR007587">
    <property type="entry name" value="SAPS"/>
</dbReference>
<protein>
    <submittedName>
        <fullName evidence="4">Serine/threonine-protein phosphatase 6 regulatory subunit</fullName>
    </submittedName>
</protein>
<feature type="compositionally biased region" description="Low complexity" evidence="3">
    <location>
        <begin position="595"/>
        <end position="609"/>
    </location>
</feature>
<dbReference type="Gene3D" id="1.25.10.10">
    <property type="entry name" value="Leucine-rich Repeat Variant"/>
    <property type="match status" value="1"/>
</dbReference>
<gene>
    <name evidence="4" type="ORF">M0813_03323</name>
</gene>
<dbReference type="Pfam" id="PF04499">
    <property type="entry name" value="SAPS"/>
    <property type="match status" value="1"/>
</dbReference>
<feature type="region of interest" description="Disordered" evidence="3">
    <location>
        <begin position="562"/>
        <end position="682"/>
    </location>
</feature>
<dbReference type="InterPro" id="IPR011989">
    <property type="entry name" value="ARM-like"/>
</dbReference>
<feature type="region of interest" description="Disordered" evidence="3">
    <location>
        <begin position="487"/>
        <end position="517"/>
    </location>
</feature>